<reference evidence="3 4" key="1">
    <citation type="submission" date="2018-04" db="EMBL/GenBank/DDBJ databases">
        <title>The genome of golden apple snail Pomacea canaliculata provides insight into stress tolerance and invasive adaptation.</title>
        <authorList>
            <person name="Liu C."/>
            <person name="Liu B."/>
            <person name="Ren Y."/>
            <person name="Zhang Y."/>
            <person name="Wang H."/>
            <person name="Li S."/>
            <person name="Jiang F."/>
            <person name="Yin L."/>
            <person name="Zhang G."/>
            <person name="Qian W."/>
            <person name="Fan W."/>
        </authorList>
    </citation>
    <scope>NUCLEOTIDE SEQUENCE [LARGE SCALE GENOMIC DNA]</scope>
    <source>
        <strain evidence="3">SZHN2017</strain>
        <tissue evidence="3">Muscle</tissue>
    </source>
</reference>
<keyword evidence="4" id="KW-1185">Reference proteome</keyword>
<keyword evidence="2" id="KW-1133">Transmembrane helix</keyword>
<gene>
    <name evidence="3" type="ORF">C0Q70_01192</name>
</gene>
<feature type="transmembrane region" description="Helical" evidence="2">
    <location>
        <begin position="49"/>
        <end position="73"/>
    </location>
</feature>
<feature type="region of interest" description="Disordered" evidence="1">
    <location>
        <begin position="116"/>
        <end position="145"/>
    </location>
</feature>
<dbReference type="EMBL" id="PZQS01000001">
    <property type="protein sequence ID" value="PVD38576.1"/>
    <property type="molecule type" value="Genomic_DNA"/>
</dbReference>
<protein>
    <submittedName>
        <fullName evidence="3">Uncharacterized protein</fullName>
    </submittedName>
</protein>
<dbReference type="AlphaFoldDB" id="A0A2T7PYR8"/>
<proteinExistence type="predicted"/>
<name>A0A2T7PYR8_POMCA</name>
<evidence type="ECO:0000313" key="4">
    <source>
        <dbReference type="Proteomes" id="UP000245119"/>
    </source>
</evidence>
<keyword evidence="2" id="KW-0812">Transmembrane</keyword>
<feature type="compositionally biased region" description="Polar residues" evidence="1">
    <location>
        <begin position="131"/>
        <end position="145"/>
    </location>
</feature>
<dbReference type="OrthoDB" id="6122240at2759"/>
<sequence length="348" mass="37760">MQPIPQAANGSSQTLREEEATPTTTATDHAIQHQHHQQRASEMGWTLGYLFYVGIILPTVVTLVLFVLFVLCWRRQSARKEILTKPYDPHGAMRRLGMTSQPPPPPVFVRTSASATESLGGEDNGGYDMSRSPSTETEATNVRSATFHSRLDSGLSEPSCDLLCIGGDVGVGLVHSQRDRPQSQASHSSTTDSEDSGFRSSRSGPYPPNGHLSQHEMPLLKPTRVNSISISTKGKMGYHRPVGTPSPDRATPPALQLSPTAWPHNYHQLSDPATVRGAALDLNDIGANLGWKYLQELSSPPVPKSAPSPVSAGPHRQLLTCHQTMTSAQVHQAQLEPDNRDVFGFSIV</sequence>
<keyword evidence="2" id="KW-0472">Membrane</keyword>
<dbReference type="Proteomes" id="UP000245119">
    <property type="component" value="Linkage Group LG1"/>
</dbReference>
<comment type="caution">
    <text evidence="3">The sequence shown here is derived from an EMBL/GenBank/DDBJ whole genome shotgun (WGS) entry which is preliminary data.</text>
</comment>
<evidence type="ECO:0000256" key="1">
    <source>
        <dbReference type="SAM" id="MobiDB-lite"/>
    </source>
</evidence>
<accession>A0A2T7PYR8</accession>
<evidence type="ECO:0000313" key="3">
    <source>
        <dbReference type="EMBL" id="PVD38576.1"/>
    </source>
</evidence>
<feature type="region of interest" description="Disordered" evidence="1">
    <location>
        <begin position="177"/>
        <end position="221"/>
    </location>
</feature>
<organism evidence="3 4">
    <name type="scientific">Pomacea canaliculata</name>
    <name type="common">Golden apple snail</name>
    <dbReference type="NCBI Taxonomy" id="400727"/>
    <lineage>
        <taxon>Eukaryota</taxon>
        <taxon>Metazoa</taxon>
        <taxon>Spiralia</taxon>
        <taxon>Lophotrochozoa</taxon>
        <taxon>Mollusca</taxon>
        <taxon>Gastropoda</taxon>
        <taxon>Caenogastropoda</taxon>
        <taxon>Architaenioglossa</taxon>
        <taxon>Ampullarioidea</taxon>
        <taxon>Ampullariidae</taxon>
        <taxon>Pomacea</taxon>
    </lineage>
</organism>
<feature type="region of interest" description="Disordered" evidence="1">
    <location>
        <begin position="1"/>
        <end position="35"/>
    </location>
</feature>
<feature type="compositionally biased region" description="Polar residues" evidence="1">
    <location>
        <begin position="182"/>
        <end position="191"/>
    </location>
</feature>
<evidence type="ECO:0000256" key="2">
    <source>
        <dbReference type="SAM" id="Phobius"/>
    </source>
</evidence>